<dbReference type="GO" id="GO:0005840">
    <property type="term" value="C:ribosome"/>
    <property type="evidence" value="ECO:0007669"/>
    <property type="project" value="UniProtKB-KW"/>
</dbReference>
<organism evidence="10 11">
    <name type="scientific">Usitatibacter rugosus</name>
    <dbReference type="NCBI Taxonomy" id="2732067"/>
    <lineage>
        <taxon>Bacteria</taxon>
        <taxon>Pseudomonadati</taxon>
        <taxon>Pseudomonadota</taxon>
        <taxon>Betaproteobacteria</taxon>
        <taxon>Nitrosomonadales</taxon>
        <taxon>Usitatibacteraceae</taxon>
        <taxon>Usitatibacter</taxon>
    </lineage>
</organism>
<evidence type="ECO:0000256" key="6">
    <source>
        <dbReference type="ARBA" id="ARBA00035206"/>
    </source>
</evidence>
<dbReference type="InterPro" id="IPR041988">
    <property type="entry name" value="Ribosomal_uL24_KOW"/>
</dbReference>
<proteinExistence type="inferred from homology"/>
<dbReference type="FunFam" id="2.30.30.30:FF:000004">
    <property type="entry name" value="50S ribosomal protein L24"/>
    <property type="match status" value="1"/>
</dbReference>
<evidence type="ECO:0000259" key="9">
    <source>
        <dbReference type="SMART" id="SM00739"/>
    </source>
</evidence>
<dbReference type="EMBL" id="CP053069">
    <property type="protein sequence ID" value="QJR12549.1"/>
    <property type="molecule type" value="Genomic_DNA"/>
</dbReference>
<reference evidence="10 11" key="1">
    <citation type="submission" date="2020-04" db="EMBL/GenBank/DDBJ databases">
        <title>Usitatibacter rugosus gen. nov., sp. nov. and Usitatibacter palustris sp. nov., novel members of Usitatibacteraceae fam. nov. within the order Nitrosomonadales isolated from soil.</title>
        <authorList>
            <person name="Huber K.J."/>
            <person name="Neumann-Schaal M."/>
            <person name="Geppert A."/>
            <person name="Luckner M."/>
            <person name="Wanner G."/>
            <person name="Overmann J."/>
        </authorList>
    </citation>
    <scope>NUCLEOTIDE SEQUENCE [LARGE SCALE GENOMIC DNA]</scope>
    <source>
        <strain evidence="10 11">0125_3</strain>
    </source>
</reference>
<dbReference type="KEGG" id="uru:DSM104443_03635"/>
<evidence type="ECO:0000256" key="7">
    <source>
        <dbReference type="ARBA" id="ARBA00058688"/>
    </source>
</evidence>
<dbReference type="Proteomes" id="UP000501534">
    <property type="component" value="Chromosome"/>
</dbReference>
<dbReference type="InterPro" id="IPR057264">
    <property type="entry name" value="Ribosomal_uL24_C"/>
</dbReference>
<dbReference type="InterPro" id="IPR008991">
    <property type="entry name" value="Translation_prot_SH3-like_sf"/>
</dbReference>
<evidence type="ECO:0000256" key="3">
    <source>
        <dbReference type="ARBA" id="ARBA00022884"/>
    </source>
</evidence>
<evidence type="ECO:0000256" key="8">
    <source>
        <dbReference type="HAMAP-Rule" id="MF_01326"/>
    </source>
</evidence>
<evidence type="ECO:0000313" key="10">
    <source>
        <dbReference type="EMBL" id="QJR12549.1"/>
    </source>
</evidence>
<comment type="function">
    <text evidence="7 8">One of the proteins that surrounds the polypeptide exit tunnel on the outside of the subunit.</text>
</comment>
<comment type="function">
    <text evidence="8">One of two assembly initiator proteins, it binds directly to the 5'-end of the 23S rRNA, where it nucleates assembly of the 50S subunit.</text>
</comment>
<evidence type="ECO:0000256" key="4">
    <source>
        <dbReference type="ARBA" id="ARBA00022980"/>
    </source>
</evidence>
<comment type="subunit">
    <text evidence="8">Part of the 50S ribosomal subunit.</text>
</comment>
<dbReference type="InterPro" id="IPR005824">
    <property type="entry name" value="KOW"/>
</dbReference>
<keyword evidence="2 8" id="KW-0699">rRNA-binding</keyword>
<dbReference type="Gene3D" id="2.30.30.30">
    <property type="match status" value="1"/>
</dbReference>
<dbReference type="GO" id="GO:0003735">
    <property type="term" value="F:structural constituent of ribosome"/>
    <property type="evidence" value="ECO:0007669"/>
    <property type="project" value="InterPro"/>
</dbReference>
<keyword evidence="3 8" id="KW-0694">RNA-binding</keyword>
<evidence type="ECO:0000313" key="11">
    <source>
        <dbReference type="Proteomes" id="UP000501534"/>
    </source>
</evidence>
<dbReference type="CDD" id="cd06089">
    <property type="entry name" value="KOW_RPL26"/>
    <property type="match status" value="1"/>
</dbReference>
<comment type="similarity">
    <text evidence="1 8">Belongs to the universal ribosomal protein uL24 family.</text>
</comment>
<sequence>MNKIRKGDQVVVTTGKDKGKKGTVLRVLESGKAVVEGVNRVKKHQRPNPVKGMTGGIIDKEMPISLSNVMLVNPATGKGDRVGFKFLAAQGKEAPRKVRFFKSNDEVVDV</sequence>
<keyword evidence="4 8" id="KW-0689">Ribosomal protein</keyword>
<keyword evidence="5 8" id="KW-0687">Ribonucleoprotein</keyword>
<evidence type="ECO:0000256" key="2">
    <source>
        <dbReference type="ARBA" id="ARBA00022730"/>
    </source>
</evidence>
<dbReference type="SUPFAM" id="SSF50104">
    <property type="entry name" value="Translation proteins SH3-like domain"/>
    <property type="match status" value="1"/>
</dbReference>
<dbReference type="PANTHER" id="PTHR12903">
    <property type="entry name" value="MITOCHONDRIAL RIBOSOMAL PROTEIN L24"/>
    <property type="match status" value="1"/>
</dbReference>
<dbReference type="GO" id="GO:0006412">
    <property type="term" value="P:translation"/>
    <property type="evidence" value="ECO:0007669"/>
    <property type="project" value="UniProtKB-UniRule"/>
</dbReference>
<dbReference type="GO" id="GO:0019843">
    <property type="term" value="F:rRNA binding"/>
    <property type="evidence" value="ECO:0007669"/>
    <property type="project" value="UniProtKB-UniRule"/>
</dbReference>
<dbReference type="InterPro" id="IPR014722">
    <property type="entry name" value="Rib_uL2_dom2"/>
</dbReference>
<dbReference type="InterPro" id="IPR003256">
    <property type="entry name" value="Ribosomal_uL24"/>
</dbReference>
<dbReference type="HAMAP" id="MF_01326_B">
    <property type="entry name" value="Ribosomal_uL24_B"/>
    <property type="match status" value="1"/>
</dbReference>
<dbReference type="Pfam" id="PF17136">
    <property type="entry name" value="ribosomal_L24"/>
    <property type="match status" value="1"/>
</dbReference>
<feature type="domain" description="KOW" evidence="9">
    <location>
        <begin position="3"/>
        <end position="30"/>
    </location>
</feature>
<gene>
    <name evidence="8 10" type="primary">rplX</name>
    <name evidence="10" type="ORF">DSM104443_03635</name>
</gene>
<keyword evidence="11" id="KW-1185">Reference proteome</keyword>
<dbReference type="AlphaFoldDB" id="A0A6M4GZ61"/>
<dbReference type="SMART" id="SM00739">
    <property type="entry name" value="KOW"/>
    <property type="match status" value="1"/>
</dbReference>
<dbReference type="Pfam" id="PF00467">
    <property type="entry name" value="KOW"/>
    <property type="match status" value="1"/>
</dbReference>
<dbReference type="GO" id="GO:1990904">
    <property type="term" value="C:ribonucleoprotein complex"/>
    <property type="evidence" value="ECO:0007669"/>
    <property type="project" value="UniProtKB-KW"/>
</dbReference>
<dbReference type="NCBIfam" id="TIGR01079">
    <property type="entry name" value="rplX_bact"/>
    <property type="match status" value="1"/>
</dbReference>
<evidence type="ECO:0000256" key="1">
    <source>
        <dbReference type="ARBA" id="ARBA00010618"/>
    </source>
</evidence>
<accession>A0A6M4GZ61</accession>
<protein>
    <recommendedName>
        <fullName evidence="6 8">Large ribosomal subunit protein uL24</fullName>
    </recommendedName>
</protein>
<name>A0A6M4GZ61_9PROT</name>
<evidence type="ECO:0000256" key="5">
    <source>
        <dbReference type="ARBA" id="ARBA00023274"/>
    </source>
</evidence>
<dbReference type="RefSeq" id="WP_171094851.1">
    <property type="nucleotide sequence ID" value="NZ_CP053069.1"/>
</dbReference>